<dbReference type="AlphaFoldDB" id="A0A427YJH7"/>
<keyword evidence="2" id="KW-1185">Reference proteome</keyword>
<accession>A0A427YJH7</accession>
<evidence type="ECO:0000313" key="1">
    <source>
        <dbReference type="EMBL" id="RSH91244.1"/>
    </source>
</evidence>
<name>A0A427YJH7_9TREE</name>
<evidence type="ECO:0000313" key="2">
    <source>
        <dbReference type="Proteomes" id="UP000279259"/>
    </source>
</evidence>
<protein>
    <recommendedName>
        <fullName evidence="3">Lipid droplet-associated perilipin protein</fullName>
    </recommendedName>
</protein>
<dbReference type="STRING" id="1890683.A0A427YJH7"/>
<dbReference type="Proteomes" id="UP000279259">
    <property type="component" value="Unassembled WGS sequence"/>
</dbReference>
<organism evidence="1 2">
    <name type="scientific">Saitozyma podzolica</name>
    <dbReference type="NCBI Taxonomy" id="1890683"/>
    <lineage>
        <taxon>Eukaryota</taxon>
        <taxon>Fungi</taxon>
        <taxon>Dikarya</taxon>
        <taxon>Basidiomycota</taxon>
        <taxon>Agaricomycotina</taxon>
        <taxon>Tremellomycetes</taxon>
        <taxon>Tremellales</taxon>
        <taxon>Trimorphomycetaceae</taxon>
        <taxon>Saitozyma</taxon>
    </lineage>
</organism>
<proteinExistence type="predicted"/>
<evidence type="ECO:0008006" key="3">
    <source>
        <dbReference type="Google" id="ProtNLM"/>
    </source>
</evidence>
<dbReference type="EMBL" id="RSCD01000008">
    <property type="protein sequence ID" value="RSH91244.1"/>
    <property type="molecule type" value="Genomic_DNA"/>
</dbReference>
<dbReference type="OrthoDB" id="376826at2759"/>
<comment type="caution">
    <text evidence="1">The sequence shown here is derived from an EMBL/GenBank/DDBJ whole genome shotgun (WGS) entry which is preliminary data.</text>
</comment>
<gene>
    <name evidence="1" type="ORF">EHS25_009543</name>
</gene>
<reference evidence="1 2" key="1">
    <citation type="submission" date="2018-11" db="EMBL/GenBank/DDBJ databases">
        <title>Genome sequence of Saitozyma podzolica DSM 27192.</title>
        <authorList>
            <person name="Aliyu H."/>
            <person name="Gorte O."/>
            <person name="Ochsenreither K."/>
        </authorList>
    </citation>
    <scope>NUCLEOTIDE SEQUENCE [LARGE SCALE GENOMIC DNA]</scope>
    <source>
        <strain evidence="1 2">DSM 27192</strain>
    </source>
</reference>
<sequence length="247" mass="26158">MATATATPNGNVPNFKIVSRLDGVPAIHDSVAYAQAIVNSTGVTASLYQTALALANKSYEVATPVLVRTKPLLESADGLAVATFDRAEATFPYPFKTPTQDLVVVKQAKAVYDARLAPFLQSAQPVISDVLQKTAEINSALGARAAATIHSSQEISHALLEQLRALAEQGKELPGTLLDGVTKATTDIKGIVLSKDATLQEKSNKLGAYVVDQVKPVVDEIYNYVLGAKKKAQDEASKAREQVNGGQ</sequence>